<organism evidence="1">
    <name type="scientific">bioreactor metagenome</name>
    <dbReference type="NCBI Taxonomy" id="1076179"/>
    <lineage>
        <taxon>unclassified sequences</taxon>
        <taxon>metagenomes</taxon>
        <taxon>ecological metagenomes</taxon>
    </lineage>
</organism>
<evidence type="ECO:0000313" key="1">
    <source>
        <dbReference type="EMBL" id="MPN52290.1"/>
    </source>
</evidence>
<gene>
    <name evidence="1" type="ORF">SDC9_199946</name>
</gene>
<name>A0A645IMH2_9ZZZZ</name>
<comment type="caution">
    <text evidence="1">The sequence shown here is derived from an EMBL/GenBank/DDBJ whole genome shotgun (WGS) entry which is preliminary data.</text>
</comment>
<accession>A0A645IMH2</accession>
<proteinExistence type="predicted"/>
<sequence>MTVAEADVAAVGVSAENADRVGTFRKRVRTPVPDGVAVLAAGRVAGRGVGQQRSAGRGFHSVLKVEALSEVGQVFEFDEIPHSVLPVAVPVVSFVETVAAPEGGGS</sequence>
<dbReference type="AlphaFoldDB" id="A0A645IMH2"/>
<dbReference type="EMBL" id="VSSQ01118258">
    <property type="protein sequence ID" value="MPN52290.1"/>
    <property type="molecule type" value="Genomic_DNA"/>
</dbReference>
<protein>
    <submittedName>
        <fullName evidence="1">Uncharacterized protein</fullName>
    </submittedName>
</protein>
<reference evidence="1" key="1">
    <citation type="submission" date="2019-08" db="EMBL/GenBank/DDBJ databases">
        <authorList>
            <person name="Kucharzyk K."/>
            <person name="Murdoch R.W."/>
            <person name="Higgins S."/>
            <person name="Loffler F."/>
        </authorList>
    </citation>
    <scope>NUCLEOTIDE SEQUENCE</scope>
</reference>